<reference evidence="3 4" key="1">
    <citation type="journal article" date="2015" name="Genome Announc.">
        <title>Draft Genome of the Euendolithic (true boring) Cyanobacterium Mastigocoleus testarum strain BC008.</title>
        <authorList>
            <person name="Guida B.S."/>
            <person name="Garcia-Pichel F."/>
        </authorList>
    </citation>
    <scope>NUCLEOTIDE SEQUENCE [LARGE SCALE GENOMIC DNA]</scope>
    <source>
        <strain evidence="3 4">BC008</strain>
    </source>
</reference>
<evidence type="ECO:0000256" key="2">
    <source>
        <dbReference type="RuleBase" id="RU362080"/>
    </source>
</evidence>
<dbReference type="InterPro" id="IPR006442">
    <property type="entry name" value="Antitoxin_Phd/YefM"/>
</dbReference>
<comment type="function">
    <text evidence="2">Antitoxin component of a type II toxin-antitoxin (TA) system.</text>
</comment>
<comment type="similarity">
    <text evidence="1 2">Belongs to the phD/YefM antitoxin family.</text>
</comment>
<dbReference type="Proteomes" id="UP000053372">
    <property type="component" value="Unassembled WGS sequence"/>
</dbReference>
<dbReference type="NCBIfam" id="TIGR01552">
    <property type="entry name" value="phd_fam"/>
    <property type="match status" value="1"/>
</dbReference>
<dbReference type="Pfam" id="PF02604">
    <property type="entry name" value="PhdYeFM_antitox"/>
    <property type="match status" value="1"/>
</dbReference>
<dbReference type="RefSeq" id="WP_058183758.1">
    <property type="nucleotide sequence ID" value="NZ_LMTZ01000094.1"/>
</dbReference>
<protein>
    <recommendedName>
        <fullName evidence="2">Antitoxin</fullName>
    </recommendedName>
</protein>
<sequence>MESINISEFRANLLSYLKKAKEGTELNITSHGEVLATIVPPINRSKQARAKLEELAKTAAIGDVISPIDNEWDVMK</sequence>
<name>A0A0V7ZPU0_9CYAN</name>
<dbReference type="OrthoDB" id="573584at2"/>
<gene>
    <name evidence="3" type="ORF">BC008_26385</name>
</gene>
<comment type="caution">
    <text evidence="3">The sequence shown here is derived from an EMBL/GenBank/DDBJ whole genome shotgun (WGS) entry which is preliminary data.</text>
</comment>
<accession>A0A0V7ZPU0</accession>
<evidence type="ECO:0000256" key="1">
    <source>
        <dbReference type="ARBA" id="ARBA00009981"/>
    </source>
</evidence>
<proteinExistence type="inferred from homology"/>
<keyword evidence="4" id="KW-1185">Reference proteome</keyword>
<evidence type="ECO:0000313" key="3">
    <source>
        <dbReference type="EMBL" id="KST66724.1"/>
    </source>
</evidence>
<dbReference type="AlphaFoldDB" id="A0A0V7ZPU0"/>
<dbReference type="EMBL" id="LMTZ01000094">
    <property type="protein sequence ID" value="KST66724.1"/>
    <property type="molecule type" value="Genomic_DNA"/>
</dbReference>
<dbReference type="Gene3D" id="3.40.1620.10">
    <property type="entry name" value="YefM-like domain"/>
    <property type="match status" value="1"/>
</dbReference>
<organism evidence="3 4">
    <name type="scientific">Mastigocoleus testarum BC008</name>
    <dbReference type="NCBI Taxonomy" id="371196"/>
    <lineage>
        <taxon>Bacteria</taxon>
        <taxon>Bacillati</taxon>
        <taxon>Cyanobacteriota</taxon>
        <taxon>Cyanophyceae</taxon>
        <taxon>Nostocales</taxon>
        <taxon>Hapalosiphonaceae</taxon>
        <taxon>Mastigocoleus</taxon>
    </lineage>
</organism>
<evidence type="ECO:0000313" key="4">
    <source>
        <dbReference type="Proteomes" id="UP000053372"/>
    </source>
</evidence>
<dbReference type="InterPro" id="IPR036165">
    <property type="entry name" value="YefM-like_sf"/>
</dbReference>
<dbReference type="SUPFAM" id="SSF143120">
    <property type="entry name" value="YefM-like"/>
    <property type="match status" value="1"/>
</dbReference>